<evidence type="ECO:0000256" key="3">
    <source>
        <dbReference type="ARBA" id="ARBA00022737"/>
    </source>
</evidence>
<dbReference type="PROSITE" id="PS01186">
    <property type="entry name" value="EGF_2"/>
    <property type="match status" value="3"/>
</dbReference>
<evidence type="ECO:0000313" key="9">
    <source>
        <dbReference type="EMBL" id="KAG8174471.1"/>
    </source>
</evidence>
<evidence type="ECO:0000256" key="2">
    <source>
        <dbReference type="ARBA" id="ARBA00022729"/>
    </source>
</evidence>
<comment type="caution">
    <text evidence="9">The sequence shown here is derived from an EMBL/GenBank/DDBJ whole genome shotgun (WGS) entry which is preliminary data.</text>
</comment>
<keyword evidence="7" id="KW-0812">Transmembrane</keyword>
<evidence type="ECO:0000256" key="5">
    <source>
        <dbReference type="ARBA" id="ARBA00023180"/>
    </source>
</evidence>
<dbReference type="Gene3D" id="2.10.25.10">
    <property type="entry name" value="Laminin"/>
    <property type="match status" value="5"/>
</dbReference>
<keyword evidence="10" id="KW-1185">Reference proteome</keyword>
<gene>
    <name evidence="9" type="ORF">JTE90_018814</name>
</gene>
<sequence length="739" mass="81285">MKNGKCEFCYCGEKGTCRFIGENKVCSCEGGYAEDKDNTGKCKECNCGYKTKTNSCTFNKGEKVCDCVSMHADKNGACTACDCGETTSPGCAFTDDAKTCKCTEKSSQKGNKCEGCDCGTHGICSFSEDYKKNCTCETGYSSVNKQGICKQCDCGANGKCSFDESNNRICECATGYKVNSKNECQDCDCGTHGICTISEVDKKNCMCETGYSLNKQGICEQCDCGANGKCSFDESNNRICECATGYKVNSKNECQDCDCGTHGICTISEVDKKNCMCETGYSLNKQGICEQCDCEGKGKCSFDLSNNRVCNCDKGYKLNSKNKCQVACDGVVCQNGASTCNNDTCGELLIRVNTEVATDPCFSNPCKNDGVCTVINSTDYLCECKQPFRGNHCERHPCHSNPCLNDGTCIAVENNYGCVCDEPFYGRHCENDPCTPSPCKNAGLCEVVGIDFNCTCKASYFGKQCEIEIDTTQADTTISDRITTSPVTKNKNEFNTTNSEYATTDYFSSEITTNTYECYCGENSVSCRLNWLGEKLCFCKDGYDQRRGTDICSRTCQSNADCRNDGICDRDGPGYFCLCREPFIGDRCELDVCNSVTFDCRSKGADCVRQGTIGVCKCPMGKKMSLYNYCEDVCTYGTCVHGTCELTGYDSSLYVCNCYEGYYGRHCENALVMQYTPAISILVILASGILLFSITSIAAGCWVKKLRKRFQKIPNKLDNHKRSIRYWAHIYINLQNFSK</sequence>
<feature type="disulfide bond" evidence="6">
    <location>
        <begin position="579"/>
        <end position="588"/>
    </location>
</feature>
<dbReference type="AlphaFoldDB" id="A0AAV6TRV5"/>
<dbReference type="PANTHER" id="PTHR24049">
    <property type="entry name" value="CRUMBS FAMILY MEMBER"/>
    <property type="match status" value="1"/>
</dbReference>
<keyword evidence="4 6" id="KW-1015">Disulfide bond</keyword>
<dbReference type="EMBL" id="JAFNEN010001207">
    <property type="protein sequence ID" value="KAG8174471.1"/>
    <property type="molecule type" value="Genomic_DNA"/>
</dbReference>
<feature type="domain" description="EGF-like" evidence="8">
    <location>
        <begin position="631"/>
        <end position="668"/>
    </location>
</feature>
<dbReference type="Proteomes" id="UP000827092">
    <property type="component" value="Unassembled WGS sequence"/>
</dbReference>
<dbReference type="GO" id="GO:0005886">
    <property type="term" value="C:plasma membrane"/>
    <property type="evidence" value="ECO:0007669"/>
    <property type="project" value="TreeGrafter"/>
</dbReference>
<evidence type="ECO:0000256" key="6">
    <source>
        <dbReference type="PROSITE-ProRule" id="PRU00076"/>
    </source>
</evidence>
<proteinExistence type="predicted"/>
<dbReference type="PROSITE" id="PS50026">
    <property type="entry name" value="EGF_3"/>
    <property type="match status" value="5"/>
</dbReference>
<keyword evidence="5" id="KW-0325">Glycoprotein</keyword>
<comment type="caution">
    <text evidence="6">Lacks conserved residue(s) required for the propagation of feature annotation.</text>
</comment>
<keyword evidence="7" id="KW-1133">Transmembrane helix</keyword>
<dbReference type="PROSITE" id="PS00022">
    <property type="entry name" value="EGF_1"/>
    <property type="match status" value="4"/>
</dbReference>
<dbReference type="PANTHER" id="PTHR24049:SF22">
    <property type="entry name" value="DROSOPHILA CRUMBS HOMOLOG"/>
    <property type="match status" value="1"/>
</dbReference>
<reference evidence="9 10" key="1">
    <citation type="journal article" date="2022" name="Nat. Ecol. Evol.">
        <title>A masculinizing supergene underlies an exaggerated male reproductive morph in a spider.</title>
        <authorList>
            <person name="Hendrickx F."/>
            <person name="De Corte Z."/>
            <person name="Sonet G."/>
            <person name="Van Belleghem S.M."/>
            <person name="Kostlbacher S."/>
            <person name="Vangestel C."/>
        </authorList>
    </citation>
    <scope>NUCLEOTIDE SEQUENCE [LARGE SCALE GENOMIC DNA]</scope>
    <source>
        <strain evidence="9">W744_W776</strain>
    </source>
</reference>
<feature type="domain" description="EGF-like" evidence="8">
    <location>
        <begin position="553"/>
        <end position="589"/>
    </location>
</feature>
<name>A0AAV6TRV5_9ARAC</name>
<keyword evidence="3" id="KW-0677">Repeat</keyword>
<evidence type="ECO:0000313" key="10">
    <source>
        <dbReference type="Proteomes" id="UP000827092"/>
    </source>
</evidence>
<feature type="disulfide bond" evidence="6">
    <location>
        <begin position="658"/>
        <end position="667"/>
    </location>
</feature>
<feature type="domain" description="EGF-like" evidence="8">
    <location>
        <begin position="430"/>
        <end position="466"/>
    </location>
</feature>
<organism evidence="9 10">
    <name type="scientific">Oedothorax gibbosus</name>
    <dbReference type="NCBI Taxonomy" id="931172"/>
    <lineage>
        <taxon>Eukaryota</taxon>
        <taxon>Metazoa</taxon>
        <taxon>Ecdysozoa</taxon>
        <taxon>Arthropoda</taxon>
        <taxon>Chelicerata</taxon>
        <taxon>Arachnida</taxon>
        <taxon>Araneae</taxon>
        <taxon>Araneomorphae</taxon>
        <taxon>Entelegynae</taxon>
        <taxon>Araneoidea</taxon>
        <taxon>Linyphiidae</taxon>
        <taxon>Erigoninae</taxon>
        <taxon>Oedothorax</taxon>
    </lineage>
</organism>
<feature type="domain" description="EGF-like" evidence="8">
    <location>
        <begin position="395"/>
        <end position="427"/>
    </location>
</feature>
<evidence type="ECO:0000256" key="4">
    <source>
        <dbReference type="ARBA" id="ARBA00023157"/>
    </source>
</evidence>
<dbReference type="GO" id="GO:0032991">
    <property type="term" value="C:protein-containing complex"/>
    <property type="evidence" value="ECO:0007669"/>
    <property type="project" value="TreeGrafter"/>
</dbReference>
<dbReference type="EMBL" id="JAFNEN010001207">
    <property type="protein sequence ID" value="KAG8174472.1"/>
    <property type="molecule type" value="Genomic_DNA"/>
</dbReference>
<feature type="disulfide bond" evidence="6">
    <location>
        <begin position="384"/>
        <end position="393"/>
    </location>
</feature>
<dbReference type="SMART" id="SM00181">
    <property type="entry name" value="EGF"/>
    <property type="match status" value="10"/>
</dbReference>
<accession>A0AAV6TRV5</accession>
<evidence type="ECO:0000259" key="8">
    <source>
        <dbReference type="PROSITE" id="PS50026"/>
    </source>
</evidence>
<feature type="disulfide bond" evidence="6">
    <location>
        <begin position="456"/>
        <end position="465"/>
    </location>
</feature>
<dbReference type="GO" id="GO:0007157">
    <property type="term" value="P:heterophilic cell-cell adhesion via plasma membrane cell adhesion molecules"/>
    <property type="evidence" value="ECO:0007669"/>
    <property type="project" value="TreeGrafter"/>
</dbReference>
<dbReference type="GO" id="GO:0045197">
    <property type="term" value="P:establishment or maintenance of epithelial cell apical/basal polarity"/>
    <property type="evidence" value="ECO:0007669"/>
    <property type="project" value="TreeGrafter"/>
</dbReference>
<feature type="transmembrane region" description="Helical" evidence="7">
    <location>
        <begin position="678"/>
        <end position="703"/>
    </location>
</feature>
<keyword evidence="7" id="KW-0472">Membrane</keyword>
<protein>
    <recommendedName>
        <fullName evidence="8">EGF-like domain-containing protein</fullName>
    </recommendedName>
</protein>
<dbReference type="InterPro" id="IPR051022">
    <property type="entry name" value="Notch_Cell-Fate_Det"/>
</dbReference>
<feature type="domain" description="EGF-like" evidence="8">
    <location>
        <begin position="357"/>
        <end position="394"/>
    </location>
</feature>
<dbReference type="InterPro" id="IPR000742">
    <property type="entry name" value="EGF"/>
</dbReference>
<feature type="disulfide bond" evidence="6">
    <location>
        <begin position="639"/>
        <end position="656"/>
    </location>
</feature>
<dbReference type="CDD" id="cd00054">
    <property type="entry name" value="EGF_CA"/>
    <property type="match status" value="1"/>
</dbReference>
<dbReference type="FunFam" id="2.10.25.10:FF:000255">
    <property type="entry name" value="Sushi, nidogen and EGF-like domains 1"/>
    <property type="match status" value="1"/>
</dbReference>
<evidence type="ECO:0000256" key="1">
    <source>
        <dbReference type="ARBA" id="ARBA00022536"/>
    </source>
</evidence>
<evidence type="ECO:0000256" key="7">
    <source>
        <dbReference type="SAM" id="Phobius"/>
    </source>
</evidence>
<keyword evidence="1 6" id="KW-0245">EGF-like domain</keyword>
<dbReference type="SUPFAM" id="SSF57196">
    <property type="entry name" value="EGF/Laminin"/>
    <property type="match status" value="4"/>
</dbReference>
<dbReference type="Pfam" id="PF00008">
    <property type="entry name" value="EGF"/>
    <property type="match status" value="2"/>
</dbReference>
<feature type="disulfide bond" evidence="6">
    <location>
        <begin position="634"/>
        <end position="644"/>
    </location>
</feature>
<keyword evidence="2" id="KW-0732">Signal</keyword>